<dbReference type="GO" id="GO:0033969">
    <property type="term" value="F:gamma-glutamyl-gamma-aminobutyrate hydrolase activity"/>
    <property type="evidence" value="ECO:0007669"/>
    <property type="project" value="TreeGrafter"/>
</dbReference>
<dbReference type="PROSITE" id="PS51273">
    <property type="entry name" value="GATASE_TYPE_1"/>
    <property type="match status" value="1"/>
</dbReference>
<dbReference type="EMBL" id="QAXS01000019">
    <property type="protein sequence ID" value="PTV98138.1"/>
    <property type="molecule type" value="Genomic_DNA"/>
</dbReference>
<sequence length="258" mass="29351">MYPKILITSFKIPTEKMGEQYKLEGVEFSLVTQDYSEALSMAGALPMIMPYIESRSEDEQYIREFLDEVDGVVLPGGSDIDPALYNSYPQKYLGNISPERDRWELKILQMAMEMKKPILGICRGFQLLNILYGGTLKVDVCGNNDESKIPHMALMVPKYYKTHKLEIKENTRLARVFAGDEVAVNSYHHQAVDEVGEGLKVSAVAPDGFVEGIEDPNYPYLVGVQWHPEMMAAKDPIQLKLFKDFVDFVNQTRKENNK</sequence>
<protein>
    <submittedName>
        <fullName evidence="1">Putative glutamine amidotransferase</fullName>
    </submittedName>
</protein>
<dbReference type="InterPro" id="IPR011697">
    <property type="entry name" value="Peptidase_C26"/>
</dbReference>
<dbReference type="OrthoDB" id="9813383at2"/>
<dbReference type="PANTHER" id="PTHR43235">
    <property type="entry name" value="GLUTAMINE AMIDOTRANSFERASE PB2B2.05-RELATED"/>
    <property type="match status" value="1"/>
</dbReference>
<dbReference type="Proteomes" id="UP000244089">
    <property type="component" value="Unassembled WGS sequence"/>
</dbReference>
<comment type="caution">
    <text evidence="1">The sequence shown here is derived from an EMBL/GenBank/DDBJ whole genome shotgun (WGS) entry which is preliminary data.</text>
</comment>
<dbReference type="RefSeq" id="WP_108140753.1">
    <property type="nucleotide sequence ID" value="NZ_JBQPXQ010000024.1"/>
</dbReference>
<dbReference type="GO" id="GO:0005829">
    <property type="term" value="C:cytosol"/>
    <property type="evidence" value="ECO:0007669"/>
    <property type="project" value="TreeGrafter"/>
</dbReference>
<dbReference type="GO" id="GO:0016740">
    <property type="term" value="F:transferase activity"/>
    <property type="evidence" value="ECO:0007669"/>
    <property type="project" value="UniProtKB-KW"/>
</dbReference>
<dbReference type="Proteomes" id="UP000295176">
    <property type="component" value="Unassembled WGS sequence"/>
</dbReference>
<dbReference type="Pfam" id="PF07722">
    <property type="entry name" value="Peptidase_C26"/>
    <property type="match status" value="1"/>
</dbReference>
<dbReference type="PANTHER" id="PTHR43235:SF1">
    <property type="entry name" value="GLUTAMINE AMIDOTRANSFERASE PB2B2.05-RELATED"/>
    <property type="match status" value="1"/>
</dbReference>
<dbReference type="InterPro" id="IPR029062">
    <property type="entry name" value="Class_I_gatase-like"/>
</dbReference>
<evidence type="ECO:0000313" key="1">
    <source>
        <dbReference type="EMBL" id="PTV98138.1"/>
    </source>
</evidence>
<keyword evidence="1" id="KW-0808">Transferase</keyword>
<evidence type="ECO:0000313" key="4">
    <source>
        <dbReference type="Proteomes" id="UP000295176"/>
    </source>
</evidence>
<dbReference type="Gene3D" id="3.40.50.880">
    <property type="match status" value="1"/>
</dbReference>
<dbReference type="SUPFAM" id="SSF52317">
    <property type="entry name" value="Class I glutamine amidotransferase-like"/>
    <property type="match status" value="1"/>
</dbReference>
<reference evidence="1 3" key="1">
    <citation type="submission" date="2018-04" db="EMBL/GenBank/DDBJ databases">
        <title>Subsurface microbial communities from deep shales in Ohio and West Virginia, USA.</title>
        <authorList>
            <person name="Wrighton K."/>
        </authorList>
    </citation>
    <scope>NUCLEOTIDE SEQUENCE [LARGE SCALE GENOMIC DNA]</scope>
    <source>
        <strain evidence="2 4">MSL 7</strain>
        <strain evidence="1 3">WC1</strain>
    </source>
</reference>
<dbReference type="FunFam" id="3.40.50.880:FF:000030">
    <property type="entry name" value="Gamma-glutamyl-gamma-aminobutyrate hydrolase PuuD"/>
    <property type="match status" value="1"/>
</dbReference>
<evidence type="ECO:0000313" key="2">
    <source>
        <dbReference type="EMBL" id="TDP91273.1"/>
    </source>
</evidence>
<dbReference type="InterPro" id="IPR044668">
    <property type="entry name" value="PuuD-like"/>
</dbReference>
<dbReference type="GO" id="GO:0006598">
    <property type="term" value="P:polyamine catabolic process"/>
    <property type="evidence" value="ECO:0007669"/>
    <property type="project" value="TreeGrafter"/>
</dbReference>
<accession>A0A2T5RIM0</accession>
<evidence type="ECO:0000313" key="3">
    <source>
        <dbReference type="Proteomes" id="UP000244089"/>
    </source>
</evidence>
<name>A0A2T5RIM0_9FIRM</name>
<dbReference type="AlphaFoldDB" id="A0A2T5RIM0"/>
<keyword evidence="1" id="KW-0315">Glutamine amidotransferase</keyword>
<organism evidence="1 3">
    <name type="scientific">Halanaerobium saccharolyticum</name>
    <dbReference type="NCBI Taxonomy" id="43595"/>
    <lineage>
        <taxon>Bacteria</taxon>
        <taxon>Bacillati</taxon>
        <taxon>Bacillota</taxon>
        <taxon>Clostridia</taxon>
        <taxon>Halanaerobiales</taxon>
        <taxon>Halanaerobiaceae</taxon>
        <taxon>Halanaerobium</taxon>
    </lineage>
</organism>
<dbReference type="EMBL" id="SNXX01000017">
    <property type="protein sequence ID" value="TDP91273.1"/>
    <property type="molecule type" value="Genomic_DNA"/>
</dbReference>
<proteinExistence type="predicted"/>
<gene>
    <name evidence="2" type="ORF">C7957_11711</name>
    <name evidence="1" type="ORF">C8C76_11947</name>
</gene>
<dbReference type="CDD" id="cd01745">
    <property type="entry name" value="GATase1_2"/>
    <property type="match status" value="1"/>
</dbReference>